<dbReference type="STRING" id="1802202.A2730_00870"/>
<feature type="transmembrane region" description="Helical" evidence="1">
    <location>
        <begin position="143"/>
        <end position="161"/>
    </location>
</feature>
<accession>A0A1G2HMR8</accession>
<evidence type="ECO:0000313" key="4">
    <source>
        <dbReference type="Proteomes" id="UP000176855"/>
    </source>
</evidence>
<protein>
    <recommendedName>
        <fullName evidence="2">DUF2914 domain-containing protein</fullName>
    </recommendedName>
</protein>
<feature type="transmembrane region" description="Helical" evidence="1">
    <location>
        <begin position="113"/>
        <end position="131"/>
    </location>
</feature>
<gene>
    <name evidence="3" type="ORF">A2730_00870</name>
</gene>
<feature type="transmembrane region" description="Helical" evidence="1">
    <location>
        <begin position="50"/>
        <end position="70"/>
    </location>
</feature>
<dbReference type="Pfam" id="PF11141">
    <property type="entry name" value="DUF2914"/>
    <property type="match status" value="1"/>
</dbReference>
<comment type="caution">
    <text evidence="3">The sequence shown here is derived from an EMBL/GenBank/DDBJ whole genome shotgun (WGS) entry which is preliminary data.</text>
</comment>
<evidence type="ECO:0000256" key="1">
    <source>
        <dbReference type="SAM" id="Phobius"/>
    </source>
</evidence>
<name>A0A1G2HMR8_9BACT</name>
<feature type="domain" description="DUF2914" evidence="2">
    <location>
        <begin position="286"/>
        <end position="352"/>
    </location>
</feature>
<feature type="transmembrane region" description="Helical" evidence="1">
    <location>
        <begin position="82"/>
        <end position="107"/>
    </location>
</feature>
<feature type="transmembrane region" description="Helical" evidence="1">
    <location>
        <begin position="24"/>
        <end position="44"/>
    </location>
</feature>
<keyword evidence="1" id="KW-1133">Transmembrane helix</keyword>
<evidence type="ECO:0000259" key="2">
    <source>
        <dbReference type="Pfam" id="PF11141"/>
    </source>
</evidence>
<evidence type="ECO:0000313" key="3">
    <source>
        <dbReference type="EMBL" id="OGZ63824.1"/>
    </source>
</evidence>
<dbReference type="Proteomes" id="UP000176855">
    <property type="component" value="Unassembled WGS sequence"/>
</dbReference>
<feature type="transmembrane region" description="Helical" evidence="1">
    <location>
        <begin position="167"/>
        <end position="188"/>
    </location>
</feature>
<dbReference type="EMBL" id="MHOO01000011">
    <property type="protein sequence ID" value="OGZ63824.1"/>
    <property type="molecule type" value="Genomic_DNA"/>
</dbReference>
<keyword evidence="1" id="KW-0472">Membrane</keyword>
<feature type="transmembrane region" description="Helical" evidence="1">
    <location>
        <begin position="200"/>
        <end position="218"/>
    </location>
</feature>
<organism evidence="3 4">
    <name type="scientific">Candidatus Staskawiczbacteria bacterium RIFCSPHIGHO2_01_FULL_39_25</name>
    <dbReference type="NCBI Taxonomy" id="1802202"/>
    <lineage>
        <taxon>Bacteria</taxon>
        <taxon>Candidatus Staskawicziibacteriota</taxon>
    </lineage>
</organism>
<sequence>MENFFNVVSHYQKIKSLYFRYERWLMPATLVIGFLVDYITFTNIQLKITLSLLLFYWVITGATIAFTNFYDTGKLSLKFRYLRLFAPLLIQFTFGALLGSSMVFYWFSGAFSISWPFMAIIAMLMVSNDVLRHYFLKPIVQISVYFFTTISLFSIILPILFHSLSAWLFMAAGAASLAVFYFYIRFLSSSRDYMRQQKKYFLASIATIFFTMNVLYFANIIPPIPLALREAGMYHNIRVSNRSYVMAGEAEGFWQTLIHGQTLRLKPGERAYVYTSIFAPAELRAAIFHHWQHYDEEKKDWVEKDALSFTITGGRKEGYKGYSWESNLAPGRWRIYVKNYRGQVLGIIRFNVERTQEEVKLQETIR</sequence>
<proteinExistence type="predicted"/>
<dbReference type="InterPro" id="IPR022606">
    <property type="entry name" value="DUF2914"/>
</dbReference>
<dbReference type="AlphaFoldDB" id="A0A1G2HMR8"/>
<keyword evidence="1" id="KW-0812">Transmembrane</keyword>
<reference evidence="3 4" key="1">
    <citation type="journal article" date="2016" name="Nat. Commun.">
        <title>Thousands of microbial genomes shed light on interconnected biogeochemical processes in an aquifer system.</title>
        <authorList>
            <person name="Anantharaman K."/>
            <person name="Brown C.T."/>
            <person name="Hug L.A."/>
            <person name="Sharon I."/>
            <person name="Castelle C.J."/>
            <person name="Probst A.J."/>
            <person name="Thomas B.C."/>
            <person name="Singh A."/>
            <person name="Wilkins M.J."/>
            <person name="Karaoz U."/>
            <person name="Brodie E.L."/>
            <person name="Williams K.H."/>
            <person name="Hubbard S.S."/>
            <person name="Banfield J.F."/>
        </authorList>
    </citation>
    <scope>NUCLEOTIDE SEQUENCE [LARGE SCALE GENOMIC DNA]</scope>
</reference>